<organism evidence="1 2">
    <name type="scientific">Desulfofundulus thermosubterraneus DSM 16057</name>
    <dbReference type="NCBI Taxonomy" id="1121432"/>
    <lineage>
        <taxon>Bacteria</taxon>
        <taxon>Bacillati</taxon>
        <taxon>Bacillota</taxon>
        <taxon>Clostridia</taxon>
        <taxon>Eubacteriales</taxon>
        <taxon>Peptococcaceae</taxon>
        <taxon>Desulfofundulus</taxon>
    </lineage>
</organism>
<dbReference type="OrthoDB" id="2192541at2"/>
<accession>A0A1M6KLF2</accession>
<keyword evidence="2" id="KW-1185">Reference proteome</keyword>
<reference evidence="2" key="1">
    <citation type="submission" date="2016-11" db="EMBL/GenBank/DDBJ databases">
        <authorList>
            <person name="Varghese N."/>
            <person name="Submissions S."/>
        </authorList>
    </citation>
    <scope>NUCLEOTIDE SEQUENCE [LARGE SCALE GENOMIC DNA]</scope>
    <source>
        <strain evidence="2">DSM 16057</strain>
    </source>
</reference>
<dbReference type="STRING" id="1121432.SAMN02745219_02913"/>
<name>A0A1M6KLF2_9FIRM</name>
<sequence length="182" mass="21020">MTSDLYDLYMRYLGALRVLSRVSVYVPEEIRECIEQVFEDACKYHPLKWSRILDRIEIAPDTASPVKSDNTTQTMYNYAPYGFGEHTIKITIQRWDFRGHIWVKVGGNCRGISVMSDIADTIWELALCNPSEIKSDCNFKIDDDFWYTAVLKNKQGDTLNDCGDQHEFEDAIVGVEIVDYKP</sequence>
<dbReference type="Proteomes" id="UP000184529">
    <property type="component" value="Unassembled WGS sequence"/>
</dbReference>
<dbReference type="RefSeq" id="WP_072870700.1">
    <property type="nucleotide sequence ID" value="NZ_FQZM01000043.1"/>
</dbReference>
<dbReference type="EMBL" id="FQZM01000043">
    <property type="protein sequence ID" value="SHJ59812.1"/>
    <property type="molecule type" value="Genomic_DNA"/>
</dbReference>
<protein>
    <submittedName>
        <fullName evidence="1">Uncharacterized protein</fullName>
    </submittedName>
</protein>
<dbReference type="InterPro" id="IPR035387">
    <property type="entry name" value="DUF5406"/>
</dbReference>
<dbReference type="Pfam" id="PF17400">
    <property type="entry name" value="DUF5406"/>
    <property type="match status" value="1"/>
</dbReference>
<proteinExistence type="predicted"/>
<evidence type="ECO:0000313" key="1">
    <source>
        <dbReference type="EMBL" id="SHJ59812.1"/>
    </source>
</evidence>
<dbReference type="AlphaFoldDB" id="A0A1M6KLF2"/>
<evidence type="ECO:0000313" key="2">
    <source>
        <dbReference type="Proteomes" id="UP000184529"/>
    </source>
</evidence>
<gene>
    <name evidence="1" type="ORF">SAMN02745219_02913</name>
</gene>